<organism evidence="1 2">
    <name type="scientific">Trichinella nelsoni</name>
    <dbReference type="NCBI Taxonomy" id="6336"/>
    <lineage>
        <taxon>Eukaryota</taxon>
        <taxon>Metazoa</taxon>
        <taxon>Ecdysozoa</taxon>
        <taxon>Nematoda</taxon>
        <taxon>Enoplea</taxon>
        <taxon>Dorylaimia</taxon>
        <taxon>Trichinellida</taxon>
        <taxon>Trichinellidae</taxon>
        <taxon>Trichinella</taxon>
    </lineage>
</organism>
<dbReference type="EMBL" id="JYDL01000037">
    <property type="protein sequence ID" value="KRX21690.1"/>
    <property type="molecule type" value="Genomic_DNA"/>
</dbReference>
<dbReference type="Proteomes" id="UP000054630">
    <property type="component" value="Unassembled WGS sequence"/>
</dbReference>
<evidence type="ECO:0000313" key="1">
    <source>
        <dbReference type="EMBL" id="KRX21690.1"/>
    </source>
</evidence>
<sequence length="100" mass="11572">MHQCKWYLSCIRCRIAPRVTFLLSSKCPPMQDIKSGLNCSISKPEQLHHSLRFEHISLMRWSLSTVRFDESPFRQSCTFDCFSTSHISGLFAAEPIFMIA</sequence>
<evidence type="ECO:0000313" key="2">
    <source>
        <dbReference type="Proteomes" id="UP000054630"/>
    </source>
</evidence>
<dbReference type="STRING" id="6336.A0A0V0S5B8"/>
<accession>A0A0V0S5B8</accession>
<name>A0A0V0S5B8_9BILA</name>
<keyword evidence="2" id="KW-1185">Reference proteome</keyword>
<reference evidence="1 2" key="1">
    <citation type="submission" date="2015-01" db="EMBL/GenBank/DDBJ databases">
        <title>Evolution of Trichinella species and genotypes.</title>
        <authorList>
            <person name="Korhonen P.K."/>
            <person name="Edoardo P."/>
            <person name="Giuseppe L.R."/>
            <person name="Gasser R.B."/>
        </authorList>
    </citation>
    <scope>NUCLEOTIDE SEQUENCE [LARGE SCALE GENOMIC DNA]</scope>
    <source>
        <strain evidence="1">ISS37</strain>
    </source>
</reference>
<dbReference type="OrthoDB" id="5914389at2759"/>
<proteinExistence type="predicted"/>
<dbReference type="AlphaFoldDB" id="A0A0V0S5B8"/>
<comment type="caution">
    <text evidence="1">The sequence shown here is derived from an EMBL/GenBank/DDBJ whole genome shotgun (WGS) entry which is preliminary data.</text>
</comment>
<protein>
    <submittedName>
        <fullName evidence="1">Uncharacterized protein</fullName>
    </submittedName>
</protein>
<gene>
    <name evidence="1" type="ORF">T07_4098</name>
</gene>